<gene>
    <name evidence="1" type="ORF">FGRAMPH1_01T08605</name>
</gene>
<dbReference type="SUPFAM" id="SSF53649">
    <property type="entry name" value="Alkaline phosphatase-like"/>
    <property type="match status" value="1"/>
</dbReference>
<dbReference type="EMBL" id="HG970332">
    <property type="protein sequence ID" value="CEF76105.1"/>
    <property type="molecule type" value="Genomic_DNA"/>
</dbReference>
<organism evidence="1 3">
    <name type="scientific">Gibberella zeae (strain ATCC MYA-4620 / CBS 123657 / FGSC 9075 / NRRL 31084 / PH-1)</name>
    <name type="common">Wheat head blight fungus</name>
    <name type="synonym">Fusarium graminearum</name>
    <dbReference type="NCBI Taxonomy" id="229533"/>
    <lineage>
        <taxon>Eukaryota</taxon>
        <taxon>Fungi</taxon>
        <taxon>Dikarya</taxon>
        <taxon>Ascomycota</taxon>
        <taxon>Pezizomycotina</taxon>
        <taxon>Sordariomycetes</taxon>
        <taxon>Hypocreomycetidae</taxon>
        <taxon>Hypocreales</taxon>
        <taxon>Nectriaceae</taxon>
        <taxon>Fusarium</taxon>
    </lineage>
</organism>
<accession>A0A0E0RXY0</accession>
<evidence type="ECO:0000313" key="2">
    <source>
        <dbReference type="EnsemblFungi" id="CEF76105"/>
    </source>
</evidence>
<keyword evidence="3" id="KW-1185">Reference proteome</keyword>
<proteinExistence type="predicted"/>
<protein>
    <submittedName>
        <fullName evidence="1">Chromosome 1, complete genome</fullName>
    </submittedName>
</protein>
<dbReference type="EnsemblFungi" id="CEF76105">
    <property type="protein sequence ID" value="CEF76105"/>
    <property type="gene ID" value="FGRRES_20105"/>
</dbReference>
<reference evidence="2" key="4">
    <citation type="submission" date="2017-01" db="UniProtKB">
        <authorList>
            <consortium name="EnsemblFungi"/>
        </authorList>
    </citation>
    <scope>IDENTIFICATION</scope>
    <source>
        <strain evidence="2">PH-1 / ATCC MYA-4620 / FGSC 9075 / NRRL 31084</strain>
    </source>
</reference>
<sequence>MASAGPRSEWCTNERELYDMHTDPYQMVNLYQSTGFLLGNPVEKVTSCLKGLMMVLKRCQGQQCVSHGIHYIQRVM</sequence>
<reference evidence="1 3" key="3">
    <citation type="journal article" date="2015" name="BMC Genomics">
        <title>The completed genome sequence of the pathogenic ascomycete fungus Fusarium graminearum.</title>
        <authorList>
            <person name="King R."/>
            <person name="Urban M."/>
            <person name="Hammond-Kosack M.C."/>
            <person name="Hassani-Pak K."/>
            <person name="Hammond-Kosack K.E."/>
        </authorList>
    </citation>
    <scope>NUCLEOTIDE SEQUENCE [LARGE SCALE GENOMIC DNA]</scope>
    <source>
        <strain evidence="3">ATCC MYA-4620 / CBS 123657 / FGSC 9075 / NRRL 31084 / PH-1</strain>
        <strain evidence="1">PH-1</strain>
    </source>
</reference>
<reference evidence="2 3" key="2">
    <citation type="journal article" date="2010" name="Nature">
        <title>Comparative genomics reveals mobile pathogenicity chromosomes in Fusarium.</title>
        <authorList>
            <person name="Ma L.J."/>
            <person name="van der Does H.C."/>
            <person name="Borkovich K.A."/>
            <person name="Coleman J.J."/>
            <person name="Daboussi M.J."/>
            <person name="Di Pietro A."/>
            <person name="Dufresne M."/>
            <person name="Freitag M."/>
            <person name="Grabherr M."/>
            <person name="Henrissat B."/>
            <person name="Houterman P.M."/>
            <person name="Kang S."/>
            <person name="Shim W.B."/>
            <person name="Woloshuk C."/>
            <person name="Xie X."/>
            <person name="Xu J.R."/>
            <person name="Antoniw J."/>
            <person name="Baker S.E."/>
            <person name="Bluhm B.H."/>
            <person name="Breakspear A."/>
            <person name="Brown D.W."/>
            <person name="Butchko R.A."/>
            <person name="Chapman S."/>
            <person name="Coulson R."/>
            <person name="Coutinho P.M."/>
            <person name="Danchin E.G."/>
            <person name="Diener A."/>
            <person name="Gale L.R."/>
            <person name="Gardiner D.M."/>
            <person name="Goff S."/>
            <person name="Hammond-Kosack K.E."/>
            <person name="Hilburn K."/>
            <person name="Hua-Van A."/>
            <person name="Jonkers W."/>
            <person name="Kazan K."/>
            <person name="Kodira C.D."/>
            <person name="Koehrsen M."/>
            <person name="Kumar L."/>
            <person name="Lee Y.H."/>
            <person name="Li L."/>
            <person name="Manners J.M."/>
            <person name="Miranda-Saavedra D."/>
            <person name="Mukherjee M."/>
            <person name="Park G."/>
            <person name="Park J."/>
            <person name="Park S.Y."/>
            <person name="Proctor R.H."/>
            <person name="Regev A."/>
            <person name="Ruiz-Roldan M.C."/>
            <person name="Sain D."/>
            <person name="Sakthikumar S."/>
            <person name="Sykes S."/>
            <person name="Schwartz D.C."/>
            <person name="Turgeon B.G."/>
            <person name="Wapinski I."/>
            <person name="Yoder O."/>
            <person name="Young S."/>
            <person name="Zeng Q."/>
            <person name="Zhou S."/>
            <person name="Galagan J."/>
            <person name="Cuomo C.A."/>
            <person name="Kistler H.C."/>
            <person name="Rep M."/>
        </authorList>
    </citation>
    <scope>GENOME REANNOTATION</scope>
    <source>
        <strain evidence="3">ATCC MYA-4620 / CBS 123657 / FGSC 9075 / NRRL 31084 / PH-1</strain>
        <strain evidence="2">PH-1 / ATCC MYA-4620 / FGSC 9075 / NRRL 31084</strain>
    </source>
</reference>
<dbReference type="Proteomes" id="UP000070720">
    <property type="component" value="Chromosome 1"/>
</dbReference>
<reference evidence="2 3" key="1">
    <citation type="journal article" date="2007" name="Science">
        <title>The Fusarium graminearum genome reveals a link between localized polymorphism and pathogen specialization.</title>
        <authorList>
            <person name="Cuomo C.A."/>
            <person name="Gueldener U."/>
            <person name="Xu J.-R."/>
            <person name="Trail F."/>
            <person name="Turgeon B.G."/>
            <person name="Di Pietro A."/>
            <person name="Walton J.D."/>
            <person name="Ma L.-J."/>
            <person name="Baker S.E."/>
            <person name="Rep M."/>
            <person name="Adam G."/>
            <person name="Antoniw J."/>
            <person name="Baldwin T."/>
            <person name="Calvo S.E."/>
            <person name="Chang Y.-L."/>
            <person name="DeCaprio D."/>
            <person name="Gale L.R."/>
            <person name="Gnerre S."/>
            <person name="Goswami R.S."/>
            <person name="Hammond-Kosack K."/>
            <person name="Harris L.J."/>
            <person name="Hilburn K."/>
            <person name="Kennell J.C."/>
            <person name="Kroken S."/>
            <person name="Magnuson J.K."/>
            <person name="Mannhaupt G."/>
            <person name="Mauceli E.W."/>
            <person name="Mewes H.-W."/>
            <person name="Mitterbauer R."/>
            <person name="Muehlbauer G."/>
            <person name="Muensterkoetter M."/>
            <person name="Nelson D."/>
            <person name="O'Donnell K."/>
            <person name="Ouellet T."/>
            <person name="Qi W."/>
            <person name="Quesneville H."/>
            <person name="Roncero M.I.G."/>
            <person name="Seong K.-Y."/>
            <person name="Tetko I.V."/>
            <person name="Urban M."/>
            <person name="Waalwijk C."/>
            <person name="Ward T.J."/>
            <person name="Yao J."/>
            <person name="Birren B.W."/>
            <person name="Kistler H.C."/>
        </authorList>
    </citation>
    <scope>NUCLEOTIDE SEQUENCE [LARGE SCALE GENOMIC DNA]</scope>
    <source>
        <strain evidence="3">ATCC MYA-4620 / CBS 123657 / FGSC 9075 / NRRL 31084 / PH-1</strain>
        <strain evidence="2">PH-1 / ATCC MYA-4620 / FGSC 9075 / NRRL 31084</strain>
    </source>
</reference>
<name>A0A098DCC5_GIBZE</name>
<dbReference type="AlphaFoldDB" id="A0A098DCC5"/>
<dbReference type="VEuPathDB" id="FungiDB:FGRAMPH1_01G08605"/>
<accession>A0A098DCC5</accession>
<evidence type="ECO:0000313" key="1">
    <source>
        <dbReference type="EMBL" id="CEF76105.1"/>
    </source>
</evidence>
<evidence type="ECO:0000313" key="3">
    <source>
        <dbReference type="Proteomes" id="UP000070720"/>
    </source>
</evidence>
<dbReference type="InterPro" id="IPR017850">
    <property type="entry name" value="Alkaline_phosphatase_core_sf"/>
</dbReference>
<dbReference type="InParanoid" id="A0A098DCC5"/>